<comment type="caution">
    <text evidence="4">The sequence shown here is derived from an EMBL/GenBank/DDBJ whole genome shotgun (WGS) entry which is preliminary data.</text>
</comment>
<accession>A0AAD2HPI9</accession>
<keyword evidence="6" id="KW-1185">Reference proteome</keyword>
<dbReference type="Proteomes" id="UP001295794">
    <property type="component" value="Unassembled WGS sequence"/>
</dbReference>
<dbReference type="Pfam" id="PF23585">
    <property type="entry name" value="DUF7137"/>
    <property type="match status" value="1"/>
</dbReference>
<evidence type="ECO:0000313" key="4">
    <source>
        <dbReference type="EMBL" id="CAK5279225.1"/>
    </source>
</evidence>
<dbReference type="PANTHER" id="PTHR42028:SF1">
    <property type="entry name" value="YALI0E30657P"/>
    <property type="match status" value="1"/>
</dbReference>
<keyword evidence="2" id="KW-0472">Membrane</keyword>
<evidence type="ECO:0000313" key="5">
    <source>
        <dbReference type="EMBL" id="CAK5281024.1"/>
    </source>
</evidence>
<feature type="transmembrane region" description="Helical" evidence="2">
    <location>
        <begin position="197"/>
        <end position="216"/>
    </location>
</feature>
<dbReference type="PANTHER" id="PTHR42028">
    <property type="entry name" value="CHROMOSOME 1, WHOLE GENOME SHOTGUN SEQUENCE"/>
    <property type="match status" value="1"/>
</dbReference>
<organism evidence="4 6">
    <name type="scientific">Mycena citricolor</name>
    <dbReference type="NCBI Taxonomy" id="2018698"/>
    <lineage>
        <taxon>Eukaryota</taxon>
        <taxon>Fungi</taxon>
        <taxon>Dikarya</taxon>
        <taxon>Basidiomycota</taxon>
        <taxon>Agaricomycotina</taxon>
        <taxon>Agaricomycetes</taxon>
        <taxon>Agaricomycetidae</taxon>
        <taxon>Agaricales</taxon>
        <taxon>Marasmiineae</taxon>
        <taxon>Mycenaceae</taxon>
        <taxon>Mycena</taxon>
    </lineage>
</organism>
<dbReference type="EMBL" id="CAVNYO010000441">
    <property type="protein sequence ID" value="CAK5281024.1"/>
    <property type="molecule type" value="Genomic_DNA"/>
</dbReference>
<dbReference type="AlphaFoldDB" id="A0AAD2HPI9"/>
<dbReference type="EMBL" id="CAVNYO010000435">
    <property type="protein sequence ID" value="CAK5279225.1"/>
    <property type="molecule type" value="Genomic_DNA"/>
</dbReference>
<proteinExistence type="predicted"/>
<dbReference type="InterPro" id="IPR055561">
    <property type="entry name" value="DUF7137"/>
</dbReference>
<evidence type="ECO:0000256" key="1">
    <source>
        <dbReference type="SAM" id="MobiDB-lite"/>
    </source>
</evidence>
<feature type="domain" description="DUF7137" evidence="3">
    <location>
        <begin position="49"/>
        <end position="186"/>
    </location>
</feature>
<evidence type="ECO:0000256" key="2">
    <source>
        <dbReference type="SAM" id="Phobius"/>
    </source>
</evidence>
<feature type="region of interest" description="Disordered" evidence="1">
    <location>
        <begin position="1"/>
        <end position="35"/>
    </location>
</feature>
<evidence type="ECO:0000313" key="6">
    <source>
        <dbReference type="Proteomes" id="UP001295794"/>
    </source>
</evidence>
<protein>
    <recommendedName>
        <fullName evidence="3">DUF7137 domain-containing protein</fullName>
    </recommendedName>
</protein>
<reference evidence="4" key="1">
    <citation type="submission" date="2023-11" db="EMBL/GenBank/DDBJ databases">
        <authorList>
            <person name="De Vega J J."/>
            <person name="De Vega J J."/>
        </authorList>
    </citation>
    <scope>NUCLEOTIDE SEQUENCE</scope>
</reference>
<name>A0AAD2HPI9_9AGAR</name>
<keyword evidence="2" id="KW-1133">Transmembrane helix</keyword>
<gene>
    <name evidence="4" type="ORF">MYCIT1_LOCUS29104</name>
    <name evidence="5" type="ORF">MYCIT1_LOCUS31852</name>
</gene>
<sequence length="223" mass="23089">MSSSRSASALPSGSSLPVNSGSASSGAPASSAPASSVPASSSLSIAQSAAAGLATITQPPQTATSFFKLAQNEMITFGWNYSYVLVTPTFLTISAVGDNGNTYPVGPDPSGRVPGTQLSVVWDVYSYQQAHPNTPLAQGTYNLRMWDDRGPTAVRAPGYLTPNTALSFAIYTPNPYTPLASGWTCPGCNGALSNRPATAAVFLTFLVMLVSGWRVLSGMRARA</sequence>
<keyword evidence="2" id="KW-0812">Transmembrane</keyword>
<evidence type="ECO:0000259" key="3">
    <source>
        <dbReference type="Pfam" id="PF23585"/>
    </source>
</evidence>